<dbReference type="InterPro" id="IPR051043">
    <property type="entry name" value="Sulfatase_Mod_Factor_Kinase"/>
</dbReference>
<protein>
    <submittedName>
        <fullName evidence="7">SUMF1/EgtB/PvdO family nonheme iron enzyme</fullName>
    </submittedName>
</protein>
<dbReference type="InterPro" id="IPR019734">
    <property type="entry name" value="TPR_rpt"/>
</dbReference>
<keyword evidence="2" id="KW-0802">TPR repeat</keyword>
<proteinExistence type="inferred from homology"/>
<comment type="similarity">
    <text evidence="1">Belongs to the UPF0162 family.</text>
</comment>
<dbReference type="Gene3D" id="3.90.1580.10">
    <property type="entry name" value="paralog of FGE (formylglycine-generating enzyme)"/>
    <property type="match status" value="1"/>
</dbReference>
<feature type="repeat" description="TPR" evidence="2">
    <location>
        <begin position="314"/>
        <end position="347"/>
    </location>
</feature>
<feature type="repeat" description="TPR" evidence="2">
    <location>
        <begin position="280"/>
        <end position="313"/>
    </location>
</feature>
<evidence type="ECO:0000256" key="1">
    <source>
        <dbReference type="ARBA" id="ARBA00007100"/>
    </source>
</evidence>
<dbReference type="Pfam" id="PF13369">
    <property type="entry name" value="Transglut_core2"/>
    <property type="match status" value="1"/>
</dbReference>
<dbReference type="SUPFAM" id="SSF48452">
    <property type="entry name" value="TPR-like"/>
    <property type="match status" value="1"/>
</dbReference>
<accession>A0A7T0C4U2</accession>
<evidence type="ECO:0000313" key="7">
    <source>
        <dbReference type="EMBL" id="QPJ66523.1"/>
    </source>
</evidence>
<keyword evidence="4" id="KW-0732">Signal</keyword>
<feature type="domain" description="Sulfatase-modifying factor enzyme-like" evidence="5">
    <location>
        <begin position="574"/>
        <end position="811"/>
    </location>
</feature>
<feature type="signal peptide" evidence="4">
    <location>
        <begin position="1"/>
        <end position="23"/>
    </location>
</feature>
<dbReference type="Pfam" id="PF13181">
    <property type="entry name" value="TPR_8"/>
    <property type="match status" value="1"/>
</dbReference>
<feature type="chain" id="PRO_5032379940" evidence="4">
    <location>
        <begin position="24"/>
        <end position="849"/>
    </location>
</feature>
<dbReference type="SUPFAM" id="SSF56436">
    <property type="entry name" value="C-type lectin-like"/>
    <property type="match status" value="1"/>
</dbReference>
<evidence type="ECO:0000259" key="6">
    <source>
        <dbReference type="Pfam" id="PF13369"/>
    </source>
</evidence>
<gene>
    <name evidence="7" type="ORF">G3M78_14390</name>
</gene>
<dbReference type="InterPro" id="IPR005532">
    <property type="entry name" value="SUMF_dom"/>
</dbReference>
<dbReference type="SMART" id="SM00671">
    <property type="entry name" value="SEL1"/>
    <property type="match status" value="3"/>
</dbReference>
<dbReference type="EMBL" id="CP048620">
    <property type="protein sequence ID" value="QPJ66523.1"/>
    <property type="molecule type" value="Genomic_DNA"/>
</dbReference>
<name>A0A7T0C4U2_9BACT</name>
<dbReference type="PANTHER" id="PTHR23150">
    <property type="entry name" value="SULFATASE MODIFYING FACTOR 1, 2"/>
    <property type="match status" value="1"/>
</dbReference>
<dbReference type="Gene3D" id="1.25.40.10">
    <property type="entry name" value="Tetratricopeptide repeat domain"/>
    <property type="match status" value="3"/>
</dbReference>
<dbReference type="InterPro" id="IPR006597">
    <property type="entry name" value="Sel1-like"/>
</dbReference>
<dbReference type="PANTHER" id="PTHR23150:SF19">
    <property type="entry name" value="FORMYLGLYCINE-GENERATING ENZYME"/>
    <property type="match status" value="1"/>
</dbReference>
<feature type="repeat" description="TPR" evidence="2">
    <location>
        <begin position="416"/>
        <end position="449"/>
    </location>
</feature>
<dbReference type="Pfam" id="PF13432">
    <property type="entry name" value="TPR_16"/>
    <property type="match status" value="1"/>
</dbReference>
<dbReference type="GO" id="GO:0120147">
    <property type="term" value="F:formylglycine-generating oxidase activity"/>
    <property type="evidence" value="ECO:0007669"/>
    <property type="project" value="TreeGrafter"/>
</dbReference>
<dbReference type="AlphaFoldDB" id="A0A7T0C4U2"/>
<dbReference type="Pfam" id="PF13414">
    <property type="entry name" value="TPR_11"/>
    <property type="match status" value="1"/>
</dbReference>
<sequence>MPSRFILIACFFLIVALANPVQATDSIQKELESVASASNESVDLAHILEIVSKDWNPQFDSALFHSRLDKLQEAASPAINLKSSEARVEQLRKAVHDLEQYAYTERVDAQGVPLDSEELFMHGLLKTRKGYCMNLSLLYLIIGQRLNLPLYGVALPNHFFVRYDDGATQINIDGTERGASFSDDFYRNRFGLDPARPSPYFLKNLSARKTLGAYFSNVGMVYYRTGKPERGAFYLGLSVTINPLSIDAQNNLANILSEQGQSAKAVEHYLQALKADPLNPSTLFNLALEYDKMGQSRNAIETLLRVAAIEPEFVQAHRSLAQLYLSQRNYAGALLHLKRLAALEPEDIWAFLQMPDAYLGLGTPELAMQTLQYSSRRFPEQAGPGEKLAEIFYQMGDFKRAIETYQGLIENWPKNPLNYIQLGWTHYRQNNVQEAIDWTLKSLSIAPNQAQWAPLAQMNLGFFHLLEKKHDAAKEWYQKALQGNSASLDGILADIKEALAGTYAQRNDLYYFAGWAALQTNRNDLAEPFFSRYLDQEPAGAFAGEARNALEHMGASTPPAQSESESSESLPTPKNMILIPAGTSIMGSNDHGNDEAPEHQVTLDAYFIDKYEVSASDYAEFLNAVGNAKGYYQNNNHGVLDYKERYSPRRGAENLPINNVKWEGAAEYCKWKNKRLPTEAEWEKAARGPSGNLYPWGSERPTPELARFNQRWSDEVRHGVMLPVDSFPQGKSFYGAHHMAGNVKEWVDDWYDREYYSDPANHINPLGQIGGEFKVVKGGSWRDLAGFLYSSFRNNANPEARLGDYGFRCAKSATSQPRVPGPRKLTQLKTRKGNESSLALLTSFSEDFK</sequence>
<dbReference type="Pfam" id="PF03781">
    <property type="entry name" value="FGE-sulfatase"/>
    <property type="match status" value="1"/>
</dbReference>
<dbReference type="InterPro" id="IPR011990">
    <property type="entry name" value="TPR-like_helical_dom_sf"/>
</dbReference>
<evidence type="ECO:0000256" key="2">
    <source>
        <dbReference type="PROSITE-ProRule" id="PRU00339"/>
    </source>
</evidence>
<dbReference type="Proteomes" id="UP000594464">
    <property type="component" value="Chromosome"/>
</dbReference>
<evidence type="ECO:0000256" key="4">
    <source>
        <dbReference type="SAM" id="SignalP"/>
    </source>
</evidence>
<feature type="region of interest" description="Disordered" evidence="3">
    <location>
        <begin position="553"/>
        <end position="572"/>
    </location>
</feature>
<dbReference type="SMART" id="SM00028">
    <property type="entry name" value="TPR"/>
    <property type="match status" value="8"/>
</dbReference>
<feature type="repeat" description="TPR" evidence="2">
    <location>
        <begin position="382"/>
        <end position="415"/>
    </location>
</feature>
<dbReference type="InterPro" id="IPR042095">
    <property type="entry name" value="SUMF_sf"/>
</dbReference>
<feature type="repeat" description="TPR" evidence="2">
    <location>
        <begin position="246"/>
        <end position="279"/>
    </location>
</feature>
<reference evidence="8" key="1">
    <citation type="submission" date="2020-02" db="EMBL/GenBank/DDBJ databases">
        <title>Genomic and physiological characterization of two novel Nitrospinaceae genera.</title>
        <authorList>
            <person name="Mueller A.J."/>
            <person name="Jung M.-Y."/>
            <person name="Strachan C.R."/>
            <person name="Herbold C.W."/>
            <person name="Kirkegaard R.H."/>
            <person name="Daims H."/>
        </authorList>
    </citation>
    <scope>NUCLEOTIDE SEQUENCE [LARGE SCALE GENOMIC DNA]</scope>
</reference>
<dbReference type="InterPro" id="IPR016187">
    <property type="entry name" value="CTDL_fold"/>
</dbReference>
<dbReference type="PROSITE" id="PS50005">
    <property type="entry name" value="TPR"/>
    <property type="match status" value="5"/>
</dbReference>
<feature type="domain" description="Protein SirB1 N-terminal" evidence="6">
    <location>
        <begin position="65"/>
        <end position="209"/>
    </location>
</feature>
<dbReference type="KEGG" id="nva:G3M78_14390"/>
<evidence type="ECO:0000256" key="3">
    <source>
        <dbReference type="SAM" id="MobiDB-lite"/>
    </source>
</evidence>
<evidence type="ECO:0000313" key="8">
    <source>
        <dbReference type="Proteomes" id="UP000594464"/>
    </source>
</evidence>
<dbReference type="InterPro" id="IPR032698">
    <property type="entry name" value="SirB1_N"/>
</dbReference>
<evidence type="ECO:0000259" key="5">
    <source>
        <dbReference type="Pfam" id="PF03781"/>
    </source>
</evidence>
<organism evidence="7 8">
    <name type="scientific">Candidatus Nitrohelix vancouverensis</name>
    <dbReference type="NCBI Taxonomy" id="2705534"/>
    <lineage>
        <taxon>Bacteria</taxon>
        <taxon>Pseudomonadati</taxon>
        <taxon>Nitrospinota/Tectimicrobiota group</taxon>
        <taxon>Nitrospinota</taxon>
        <taxon>Nitrospinia</taxon>
        <taxon>Nitrospinales</taxon>
        <taxon>Nitrospinaceae</taxon>
        <taxon>Candidatus Nitrohelix</taxon>
    </lineage>
</organism>